<evidence type="ECO:0000256" key="2">
    <source>
        <dbReference type="SAM" id="Phobius"/>
    </source>
</evidence>
<dbReference type="InParanoid" id="E9HUG9"/>
<accession>E9HUG9</accession>
<organism evidence="3 4">
    <name type="scientific">Daphnia pulex</name>
    <name type="common">Water flea</name>
    <dbReference type="NCBI Taxonomy" id="6669"/>
    <lineage>
        <taxon>Eukaryota</taxon>
        <taxon>Metazoa</taxon>
        <taxon>Ecdysozoa</taxon>
        <taxon>Arthropoda</taxon>
        <taxon>Crustacea</taxon>
        <taxon>Branchiopoda</taxon>
        <taxon>Diplostraca</taxon>
        <taxon>Cladocera</taxon>
        <taxon>Anomopoda</taxon>
        <taxon>Daphniidae</taxon>
        <taxon>Daphnia</taxon>
    </lineage>
</organism>
<proteinExistence type="predicted"/>
<keyword evidence="4" id="KW-1185">Reference proteome</keyword>
<dbReference type="KEGG" id="dpx:DAPPUDRAFT_118023"/>
<dbReference type="AlphaFoldDB" id="E9HUG9"/>
<dbReference type="InterPro" id="IPR035983">
    <property type="entry name" value="Hect_E3_ubiquitin_ligase"/>
</dbReference>
<evidence type="ECO:0000256" key="1">
    <source>
        <dbReference type="SAM" id="MobiDB-lite"/>
    </source>
</evidence>
<evidence type="ECO:0000313" key="3">
    <source>
        <dbReference type="EMBL" id="EFX64601.1"/>
    </source>
</evidence>
<gene>
    <name evidence="3" type="ORF">DAPPUDRAFT_118023</name>
</gene>
<feature type="compositionally biased region" description="Polar residues" evidence="1">
    <location>
        <begin position="1"/>
        <end position="11"/>
    </location>
</feature>
<keyword evidence="2" id="KW-0472">Membrane</keyword>
<evidence type="ECO:0008006" key="5">
    <source>
        <dbReference type="Google" id="ProtNLM"/>
    </source>
</evidence>
<name>E9HUG9_DAPPU</name>
<protein>
    <recommendedName>
        <fullName evidence="5">HECT domain-containing protein</fullName>
    </recommendedName>
</protein>
<reference evidence="3 4" key="1">
    <citation type="journal article" date="2011" name="Science">
        <title>The ecoresponsive genome of Daphnia pulex.</title>
        <authorList>
            <person name="Colbourne J.K."/>
            <person name="Pfrender M.E."/>
            <person name="Gilbert D."/>
            <person name="Thomas W.K."/>
            <person name="Tucker A."/>
            <person name="Oakley T.H."/>
            <person name="Tokishita S."/>
            <person name="Aerts A."/>
            <person name="Arnold G.J."/>
            <person name="Basu M.K."/>
            <person name="Bauer D.J."/>
            <person name="Caceres C.E."/>
            <person name="Carmel L."/>
            <person name="Casola C."/>
            <person name="Choi J.H."/>
            <person name="Detter J.C."/>
            <person name="Dong Q."/>
            <person name="Dusheyko S."/>
            <person name="Eads B.D."/>
            <person name="Frohlich T."/>
            <person name="Geiler-Samerotte K.A."/>
            <person name="Gerlach D."/>
            <person name="Hatcher P."/>
            <person name="Jogdeo S."/>
            <person name="Krijgsveld J."/>
            <person name="Kriventseva E.V."/>
            <person name="Kultz D."/>
            <person name="Laforsch C."/>
            <person name="Lindquist E."/>
            <person name="Lopez J."/>
            <person name="Manak J.R."/>
            <person name="Muller J."/>
            <person name="Pangilinan J."/>
            <person name="Patwardhan R.P."/>
            <person name="Pitluck S."/>
            <person name="Pritham E.J."/>
            <person name="Rechtsteiner A."/>
            <person name="Rho M."/>
            <person name="Rogozin I.B."/>
            <person name="Sakarya O."/>
            <person name="Salamov A."/>
            <person name="Schaack S."/>
            <person name="Shapiro H."/>
            <person name="Shiga Y."/>
            <person name="Skalitzky C."/>
            <person name="Smith Z."/>
            <person name="Souvorov A."/>
            <person name="Sung W."/>
            <person name="Tang Z."/>
            <person name="Tsuchiya D."/>
            <person name="Tu H."/>
            <person name="Vos H."/>
            <person name="Wang M."/>
            <person name="Wolf Y.I."/>
            <person name="Yamagata H."/>
            <person name="Yamada T."/>
            <person name="Ye Y."/>
            <person name="Shaw J.R."/>
            <person name="Andrews J."/>
            <person name="Crease T.J."/>
            <person name="Tang H."/>
            <person name="Lucas S.M."/>
            <person name="Robertson H.M."/>
            <person name="Bork P."/>
            <person name="Koonin E.V."/>
            <person name="Zdobnov E.M."/>
            <person name="Grigoriev I.V."/>
            <person name="Lynch M."/>
            <person name="Boore J.L."/>
        </authorList>
    </citation>
    <scope>NUCLEOTIDE SEQUENCE [LARGE SCALE GENOMIC DNA]</scope>
</reference>
<feature type="transmembrane region" description="Helical" evidence="2">
    <location>
        <begin position="271"/>
        <end position="293"/>
    </location>
</feature>
<dbReference type="GO" id="GO:0004842">
    <property type="term" value="F:ubiquitin-protein transferase activity"/>
    <property type="evidence" value="ECO:0007669"/>
    <property type="project" value="InterPro"/>
</dbReference>
<dbReference type="HOGENOM" id="CLU_681997_0_0_1"/>
<dbReference type="Proteomes" id="UP000000305">
    <property type="component" value="Unassembled WGS sequence"/>
</dbReference>
<dbReference type="OrthoDB" id="10519054at2759"/>
<feature type="region of interest" description="Disordered" evidence="1">
    <location>
        <begin position="1"/>
        <end position="68"/>
    </location>
</feature>
<dbReference type="EMBL" id="GL732810">
    <property type="protein sequence ID" value="EFX64601.1"/>
    <property type="molecule type" value="Genomic_DNA"/>
</dbReference>
<sequence length="404" mass="44473">MPSTNIQQTVETEPVASGSGFQLPGWGYNNPPPPNNPTEPVASGSGFMLPGWEYNPPPPNTPNRDRQNALSTRNNLFQPYTPPGGLQMFVQAERGNCQFLKRCVQPLLSGSQLQTLQHTKVYVAPLQDETIPITNAQQASYNVECLECGTTVDALELAAHHSICNDRLNELGLLNPEGLRLLSELSHQQMNATEEDAMGDENRRNSDFLAKLSYPLMVTFIDEPGVDCGALRSEFLWSFMDESATASEDADSGPDKGKMTALSKKNLGQRLFTFGLFCGITIIQIGPLGSFFLSALKRVSGAGQDHPFLRDLNIQKVADMLAQYKSVRSLFGDKTLTSEDFLKCVSFDPLHEELATSMLQLSCQNHFETFIKNVESGTVEFPTKESMEKLLMESICNGGPFSMA</sequence>
<dbReference type="SUPFAM" id="SSF56204">
    <property type="entry name" value="Hect, E3 ligase catalytic domain"/>
    <property type="match status" value="1"/>
</dbReference>
<keyword evidence="2" id="KW-0812">Transmembrane</keyword>
<keyword evidence="2" id="KW-1133">Transmembrane helix</keyword>
<evidence type="ECO:0000313" key="4">
    <source>
        <dbReference type="Proteomes" id="UP000000305"/>
    </source>
</evidence>